<evidence type="ECO:0000256" key="1">
    <source>
        <dbReference type="SAM" id="Phobius"/>
    </source>
</evidence>
<keyword evidence="1" id="KW-1133">Transmembrane helix</keyword>
<protein>
    <submittedName>
        <fullName evidence="2">Cytochrome c</fullName>
    </submittedName>
</protein>
<evidence type="ECO:0000313" key="2">
    <source>
        <dbReference type="EMBL" id="BBP00432.1"/>
    </source>
</evidence>
<sequence length="456" mass="49138">MKANWAGGVFLKQMGVRLANAGYAFRRLQSGRFITYLITIMTGLISIDAHAVPAFARQTGQNCLACHAGGQFPELTPYGRMFKLTAYSIGERTVPLAMMAVMGSTNVKGPAATGPGHTATDGTLTFNTGSLFVAGKITDKSGVFAQLTYDNYGGDTGASGHVASDNADFRYADRLISNGSDLIYGFTLNNNPGVQDVWGSTPAWGYGVVPISTGTGVATNPIFHGALGSQVVGAGAYLYWNKMVYAEVSAYRTGDGVFSFLTQGNGGQTVIKGENPYLRLALTREWGAHNVMLGYSYFDVRQYPDPTLPATDHYRDNTIDLQYQYLLDPHTFTATLTRTNETVDYGAPGSLQDTVNAFRAKASYTYKAQYGTSLSYFNVSNSSNNAASLSGNMFASQTGTEGWTPEIYWMPVQNIRTGVQYTMFSKVDGVSTGAVDTYNGKASGANQVVFYIWGAY</sequence>
<feature type="transmembrane region" description="Helical" evidence="1">
    <location>
        <begin position="33"/>
        <end position="56"/>
    </location>
</feature>
<name>A0A809S8T0_9PROT</name>
<keyword evidence="1" id="KW-0812">Transmembrane</keyword>
<evidence type="ECO:0000313" key="3">
    <source>
        <dbReference type="Proteomes" id="UP000463939"/>
    </source>
</evidence>
<organism evidence="2 3">
    <name type="scientific">Sulfuriferula nivalis</name>
    <dbReference type="NCBI Taxonomy" id="2675298"/>
    <lineage>
        <taxon>Bacteria</taxon>
        <taxon>Pseudomonadati</taxon>
        <taxon>Pseudomonadota</taxon>
        <taxon>Betaproteobacteria</taxon>
        <taxon>Nitrosomonadales</taxon>
        <taxon>Sulfuricellaceae</taxon>
        <taxon>Sulfuriferula</taxon>
    </lineage>
</organism>
<dbReference type="AlphaFoldDB" id="A0A809S8T0"/>
<keyword evidence="3" id="KW-1185">Reference proteome</keyword>
<dbReference type="EMBL" id="AP021881">
    <property type="protein sequence ID" value="BBP00432.1"/>
    <property type="molecule type" value="Genomic_DNA"/>
</dbReference>
<keyword evidence="1" id="KW-0472">Membrane</keyword>
<dbReference type="Proteomes" id="UP000463939">
    <property type="component" value="Chromosome"/>
</dbReference>
<accession>A0A809S8T0</accession>
<dbReference type="KEGG" id="sniv:SFSGTM_11400"/>
<reference evidence="3" key="1">
    <citation type="submission" date="2019-11" db="EMBL/GenBank/DDBJ databases">
        <title>Isolation and characterization of a novel species in the genus Sulfuriferula.</title>
        <authorList>
            <person name="Mochizuki J."/>
            <person name="Kojima H."/>
            <person name="Fukui M."/>
        </authorList>
    </citation>
    <scope>NUCLEOTIDE SEQUENCE [LARGE SCALE GENOMIC DNA]</scope>
    <source>
        <strain evidence="3">SGTM</strain>
    </source>
</reference>
<proteinExistence type="predicted"/>
<gene>
    <name evidence="2" type="ORF">SFSGTM_11400</name>
</gene>
<dbReference type="RefSeq" id="WP_232526053.1">
    <property type="nucleotide sequence ID" value="NZ_AP021881.1"/>
</dbReference>